<organism evidence="2 3">
    <name type="scientific">Phytophthora lilii</name>
    <dbReference type="NCBI Taxonomy" id="2077276"/>
    <lineage>
        <taxon>Eukaryota</taxon>
        <taxon>Sar</taxon>
        <taxon>Stramenopiles</taxon>
        <taxon>Oomycota</taxon>
        <taxon>Peronosporomycetes</taxon>
        <taxon>Peronosporales</taxon>
        <taxon>Peronosporaceae</taxon>
        <taxon>Phytophthora</taxon>
    </lineage>
</organism>
<name>A0A9W7D8Z6_9STRA</name>
<feature type="compositionally biased region" description="Low complexity" evidence="1">
    <location>
        <begin position="63"/>
        <end position="74"/>
    </location>
</feature>
<comment type="caution">
    <text evidence="2">The sequence shown here is derived from an EMBL/GenBank/DDBJ whole genome shotgun (WGS) entry which is preliminary data.</text>
</comment>
<accession>A0A9W7D8Z6</accession>
<evidence type="ECO:0000256" key="1">
    <source>
        <dbReference type="SAM" id="MobiDB-lite"/>
    </source>
</evidence>
<proteinExistence type="predicted"/>
<reference evidence="2" key="1">
    <citation type="submission" date="2023-04" db="EMBL/GenBank/DDBJ databases">
        <title>Phytophthora lilii NBRC 32176.</title>
        <authorList>
            <person name="Ichikawa N."/>
            <person name="Sato H."/>
            <person name="Tonouchi N."/>
        </authorList>
    </citation>
    <scope>NUCLEOTIDE SEQUENCE</scope>
    <source>
        <strain evidence="2">NBRC 32176</strain>
    </source>
</reference>
<sequence>MVGKRRGNNSTQGQANESFTATASQAPSRSSSHLSSPQAPPSTAGTATCFNAQEWTTCPPPSSNVYSVSPGSLSTTRTRSQFHTASTRNAMLLL</sequence>
<evidence type="ECO:0000313" key="2">
    <source>
        <dbReference type="EMBL" id="GMF65161.1"/>
    </source>
</evidence>
<feature type="compositionally biased region" description="Polar residues" evidence="1">
    <location>
        <begin position="43"/>
        <end position="56"/>
    </location>
</feature>
<evidence type="ECO:0000313" key="3">
    <source>
        <dbReference type="Proteomes" id="UP001165083"/>
    </source>
</evidence>
<feature type="compositionally biased region" description="Low complexity" evidence="1">
    <location>
        <begin position="21"/>
        <end position="37"/>
    </location>
</feature>
<dbReference type="AlphaFoldDB" id="A0A9W7D8Z6"/>
<protein>
    <submittedName>
        <fullName evidence="2">Unnamed protein product</fullName>
    </submittedName>
</protein>
<dbReference type="EMBL" id="BSXW01012447">
    <property type="protein sequence ID" value="GMF65161.1"/>
    <property type="molecule type" value="Genomic_DNA"/>
</dbReference>
<feature type="compositionally biased region" description="Polar residues" evidence="1">
    <location>
        <begin position="8"/>
        <end position="20"/>
    </location>
</feature>
<keyword evidence="3" id="KW-1185">Reference proteome</keyword>
<gene>
    <name evidence="2" type="ORF">Plil01_001787300</name>
</gene>
<feature type="region of interest" description="Disordered" evidence="1">
    <location>
        <begin position="1"/>
        <end position="94"/>
    </location>
</feature>
<dbReference type="Proteomes" id="UP001165083">
    <property type="component" value="Unassembled WGS sequence"/>
</dbReference>
<feature type="compositionally biased region" description="Polar residues" evidence="1">
    <location>
        <begin position="75"/>
        <end position="94"/>
    </location>
</feature>